<gene>
    <name evidence="1" type="ORF">LCGC14_2269920</name>
</gene>
<reference evidence="1" key="1">
    <citation type="journal article" date="2015" name="Nature">
        <title>Complex archaea that bridge the gap between prokaryotes and eukaryotes.</title>
        <authorList>
            <person name="Spang A."/>
            <person name="Saw J.H."/>
            <person name="Jorgensen S.L."/>
            <person name="Zaremba-Niedzwiedzka K."/>
            <person name="Martijn J."/>
            <person name="Lind A.E."/>
            <person name="van Eijk R."/>
            <person name="Schleper C."/>
            <person name="Guy L."/>
            <person name="Ettema T.J."/>
        </authorList>
    </citation>
    <scope>NUCLEOTIDE SEQUENCE</scope>
</reference>
<proteinExistence type="predicted"/>
<organism evidence="1">
    <name type="scientific">marine sediment metagenome</name>
    <dbReference type="NCBI Taxonomy" id="412755"/>
    <lineage>
        <taxon>unclassified sequences</taxon>
        <taxon>metagenomes</taxon>
        <taxon>ecological metagenomes</taxon>
    </lineage>
</organism>
<dbReference type="AlphaFoldDB" id="A0A0F9F9P1"/>
<accession>A0A0F9F9P1</accession>
<dbReference type="EMBL" id="LAZR01031356">
    <property type="protein sequence ID" value="KKL53990.1"/>
    <property type="molecule type" value="Genomic_DNA"/>
</dbReference>
<comment type="caution">
    <text evidence="1">The sequence shown here is derived from an EMBL/GenBank/DDBJ whole genome shotgun (WGS) entry which is preliminary data.</text>
</comment>
<evidence type="ECO:0000313" key="1">
    <source>
        <dbReference type="EMBL" id="KKL53990.1"/>
    </source>
</evidence>
<name>A0A0F9F9P1_9ZZZZ</name>
<protein>
    <submittedName>
        <fullName evidence="1">Uncharacterized protein</fullName>
    </submittedName>
</protein>
<sequence>MSISTYPQGFRGGAAIKNVPLHDQIDGRVYWV</sequence>
<feature type="non-terminal residue" evidence="1">
    <location>
        <position position="32"/>
    </location>
</feature>